<dbReference type="InterPro" id="IPR036098">
    <property type="entry name" value="Thymidylate_synthase_ThyX_sf"/>
</dbReference>
<protein>
    <recommendedName>
        <fullName evidence="1">FAD-dependent thymidylate synthase</fullName>
        <ecNumber evidence="1">2.1.1.148</ecNumber>
    </recommendedName>
</protein>
<dbReference type="Gene3D" id="3.30.1360.170">
    <property type="match status" value="1"/>
</dbReference>
<dbReference type="PANTHER" id="PTHR34934">
    <property type="entry name" value="FLAVIN-DEPENDENT THYMIDYLATE SYNTHASE"/>
    <property type="match status" value="1"/>
</dbReference>
<dbReference type="GO" id="GO:0070402">
    <property type="term" value="F:NADPH binding"/>
    <property type="evidence" value="ECO:0007669"/>
    <property type="project" value="TreeGrafter"/>
</dbReference>
<evidence type="ECO:0000313" key="2">
    <source>
        <dbReference type="EMBL" id="SFK47487.1"/>
    </source>
</evidence>
<gene>
    <name evidence="2" type="ORF">SAMN04488082_1277</name>
</gene>
<accession>A0A1I3ZU73</accession>
<dbReference type="PANTHER" id="PTHR34934:SF1">
    <property type="entry name" value="FLAVIN-DEPENDENT THYMIDYLATE SYNTHASE"/>
    <property type="match status" value="1"/>
</dbReference>
<dbReference type="GO" id="GO:0006231">
    <property type="term" value="P:dTMP biosynthetic process"/>
    <property type="evidence" value="ECO:0007669"/>
    <property type="project" value="UniProtKB-UniRule"/>
</dbReference>
<dbReference type="OrthoDB" id="9780625at2"/>
<dbReference type="NCBIfam" id="TIGR02170">
    <property type="entry name" value="thyX"/>
    <property type="match status" value="1"/>
</dbReference>
<dbReference type="AlphaFoldDB" id="A0A1I3ZU73"/>
<dbReference type="GO" id="GO:0050660">
    <property type="term" value="F:flavin adenine dinucleotide binding"/>
    <property type="evidence" value="ECO:0007669"/>
    <property type="project" value="UniProtKB-UniRule"/>
</dbReference>
<keyword evidence="3" id="KW-1185">Reference proteome</keyword>
<dbReference type="CDD" id="cd20175">
    <property type="entry name" value="ThyX"/>
    <property type="match status" value="1"/>
</dbReference>
<name>A0A1I3ZU73_9BACT</name>
<dbReference type="PROSITE" id="PS51331">
    <property type="entry name" value="THYX"/>
    <property type="match status" value="1"/>
</dbReference>
<proteinExistence type="predicted"/>
<dbReference type="STRING" id="52560.SAMN04488082_1277"/>
<dbReference type="Proteomes" id="UP000198635">
    <property type="component" value="Unassembled WGS sequence"/>
</dbReference>
<dbReference type="Pfam" id="PF02511">
    <property type="entry name" value="Thy1"/>
    <property type="match status" value="1"/>
</dbReference>
<sequence>MKVIDPSFSFMHLPDGEFVLSHLELAARTCYKSEDKASPDSARKLLSRIVRLGHDSVLEHISVTVRIVCDRGVTHELVRHRLCAFSQESTRYANYAQDKFGSEITVIRPFFWAEDDARYAVWLSTMQACEDAYLRLVDAGATAQEARSVLPNSLKTEIVTTANIREWRHIFKLRCDKAAHPQMRQVMLPLMSAFQQRIPLLFDDLGERFAEPLAELESQGAAARLF</sequence>
<dbReference type="EMBL" id="FORX01000027">
    <property type="protein sequence ID" value="SFK47487.1"/>
    <property type="molecule type" value="Genomic_DNA"/>
</dbReference>
<organism evidence="2 3">
    <name type="scientific">Desulfomicrobium apsheronum</name>
    <dbReference type="NCBI Taxonomy" id="52560"/>
    <lineage>
        <taxon>Bacteria</taxon>
        <taxon>Pseudomonadati</taxon>
        <taxon>Thermodesulfobacteriota</taxon>
        <taxon>Desulfovibrionia</taxon>
        <taxon>Desulfovibrionales</taxon>
        <taxon>Desulfomicrobiaceae</taxon>
        <taxon>Desulfomicrobium</taxon>
    </lineage>
</organism>
<dbReference type="EC" id="2.1.1.148" evidence="1"/>
<dbReference type="InterPro" id="IPR003669">
    <property type="entry name" value="Thymidylate_synthase_ThyX"/>
</dbReference>
<dbReference type="GO" id="GO:0004799">
    <property type="term" value="F:thymidylate synthase activity"/>
    <property type="evidence" value="ECO:0007669"/>
    <property type="project" value="TreeGrafter"/>
</dbReference>
<evidence type="ECO:0000313" key="3">
    <source>
        <dbReference type="Proteomes" id="UP000198635"/>
    </source>
</evidence>
<evidence type="ECO:0000256" key="1">
    <source>
        <dbReference type="NCBIfam" id="TIGR02170"/>
    </source>
</evidence>
<reference evidence="3" key="1">
    <citation type="submission" date="2016-10" db="EMBL/GenBank/DDBJ databases">
        <authorList>
            <person name="Varghese N."/>
            <person name="Submissions S."/>
        </authorList>
    </citation>
    <scope>NUCLEOTIDE SEQUENCE [LARGE SCALE GENOMIC DNA]</scope>
    <source>
        <strain evidence="3">DSM 5918</strain>
    </source>
</reference>
<dbReference type="SUPFAM" id="SSF69796">
    <property type="entry name" value="Thymidylate synthase-complementing protein Thy1"/>
    <property type="match status" value="1"/>
</dbReference>
<dbReference type="GO" id="GO:0050797">
    <property type="term" value="F:thymidylate synthase (FAD) activity"/>
    <property type="evidence" value="ECO:0007669"/>
    <property type="project" value="UniProtKB-UniRule"/>
</dbReference>
<dbReference type="RefSeq" id="WP_092379241.1">
    <property type="nucleotide sequence ID" value="NZ_FORX01000027.1"/>
</dbReference>